<dbReference type="EMBL" id="FNCS01000011">
    <property type="protein sequence ID" value="SDG88178.1"/>
    <property type="molecule type" value="Genomic_DNA"/>
</dbReference>
<protein>
    <submittedName>
        <fullName evidence="1">Uncharacterized protein</fullName>
    </submittedName>
</protein>
<keyword evidence="2" id="KW-1185">Reference proteome</keyword>
<accession>A0A1G7XVF1</accession>
<dbReference type="RefSeq" id="WP_143009402.1">
    <property type="nucleotide sequence ID" value="NZ_FNCS01000011.1"/>
</dbReference>
<organism evidence="1 2">
    <name type="scientific">Pelagibacterium luteolum</name>
    <dbReference type="NCBI Taxonomy" id="440168"/>
    <lineage>
        <taxon>Bacteria</taxon>
        <taxon>Pseudomonadati</taxon>
        <taxon>Pseudomonadota</taxon>
        <taxon>Alphaproteobacteria</taxon>
        <taxon>Hyphomicrobiales</taxon>
        <taxon>Devosiaceae</taxon>
        <taxon>Pelagibacterium</taxon>
    </lineage>
</organism>
<reference evidence="1 2" key="1">
    <citation type="submission" date="2016-10" db="EMBL/GenBank/DDBJ databases">
        <authorList>
            <person name="de Groot N.N."/>
        </authorList>
    </citation>
    <scope>NUCLEOTIDE SEQUENCE [LARGE SCALE GENOMIC DNA]</scope>
    <source>
        <strain evidence="1 2">CGMCC 1.10267</strain>
    </source>
</reference>
<evidence type="ECO:0000313" key="1">
    <source>
        <dbReference type="EMBL" id="SDG88178.1"/>
    </source>
</evidence>
<name>A0A1G7XVF1_9HYPH</name>
<proteinExistence type="predicted"/>
<gene>
    <name evidence="1" type="ORF">SAMN04487974_11125</name>
</gene>
<sequence>MAVDDSASSTDTRNASVLVSLIVVSPSGLAEIEHDIEAAVRSLNASYSFFEVLLITSSEDEAVRGVIGRLAKCAPQIRALQLESSDDFDRMAMQGYQ</sequence>
<evidence type="ECO:0000313" key="2">
    <source>
        <dbReference type="Proteomes" id="UP000199495"/>
    </source>
</evidence>
<dbReference type="Proteomes" id="UP000199495">
    <property type="component" value="Unassembled WGS sequence"/>
</dbReference>
<dbReference type="AlphaFoldDB" id="A0A1G7XVF1"/>
<dbReference type="STRING" id="440168.SAMN04487974_11125"/>